<dbReference type="PANTHER" id="PTHR38006:SF1">
    <property type="entry name" value="MEIOSIS-SPECIFIC KINETOCHORE PROTEIN"/>
    <property type="match status" value="1"/>
</dbReference>
<keyword evidence="3" id="KW-1185">Reference proteome</keyword>
<evidence type="ECO:0000256" key="1">
    <source>
        <dbReference type="SAM" id="MobiDB-lite"/>
    </source>
</evidence>
<organism evidence="2 3">
    <name type="scientific">Gopherus agassizii</name>
    <name type="common">Agassiz's desert tortoise</name>
    <dbReference type="NCBI Taxonomy" id="38772"/>
    <lineage>
        <taxon>Eukaryota</taxon>
        <taxon>Metazoa</taxon>
        <taxon>Chordata</taxon>
        <taxon>Craniata</taxon>
        <taxon>Vertebrata</taxon>
        <taxon>Euteleostomi</taxon>
        <taxon>Archelosauria</taxon>
        <taxon>Testudinata</taxon>
        <taxon>Testudines</taxon>
        <taxon>Cryptodira</taxon>
        <taxon>Durocryptodira</taxon>
        <taxon>Testudinoidea</taxon>
        <taxon>Testudinidae</taxon>
        <taxon>Gopherus</taxon>
    </lineage>
</organism>
<dbReference type="Proteomes" id="UP000291020">
    <property type="component" value="Unassembled WGS sequence"/>
</dbReference>
<reference evidence="3" key="1">
    <citation type="journal article" date="2017" name="PLoS ONE">
        <title>The Agassiz's desert tortoise genome provides a resource for the conservation of a threatened species.</title>
        <authorList>
            <person name="Tollis M."/>
            <person name="DeNardo D.F."/>
            <person name="Cornelius J.A."/>
            <person name="Dolby G.A."/>
            <person name="Edwards T."/>
            <person name="Henen B.T."/>
            <person name="Karl A.E."/>
            <person name="Murphy R.W."/>
            <person name="Kusumi K."/>
        </authorList>
    </citation>
    <scope>NUCLEOTIDE SEQUENCE [LARGE SCALE GENOMIC DNA]</scope>
</reference>
<sequence>MEWFKLRTYARRKQKNVYCSSPVPGVAVSVPQGSRKGSTLQPCRRLFQSHAQSAKGNPNVKALPKIKENSEVAKTNSSSDQSDQLNDEKITGVEENEDIRGKSTMPLRESLHINSESKESLRNSETTSGMTLPTGVSTFLLHCLDMDSSTESTDSINSCPSPEIFRDEDNLDRNNSNPEEFLKYKNSTLLDTSKAVTIDKMPQLSNLSEILEPLSEGHQDQNIGRESPSKCNKDSSDLMSVSTVVAGKQVCKFLPTMEKTPDIKISTFSSLPTRPKRQLDNQIANPKNMKCRKKVKFSSLLKSVTSSCHQLVSPAECISTESYELAAEVLSSKQPDIETEINSKVLITEKNRQLLTSTAYFQPEELEFNLSPVHKASFGEDLFLNSTGPYVNSEEIAPASLSSEEKTIYQSLHNKETQNKKSDTKNKEICSIIKTSPGLRVSMVQRTPANRNTLHPPEGIPEDVITSTKNWVYSDHG</sequence>
<feature type="compositionally biased region" description="Basic and acidic residues" evidence="1">
    <location>
        <begin position="109"/>
        <end position="122"/>
    </location>
</feature>
<dbReference type="Ensembl" id="ENSGAGT00000033423.1">
    <property type="protein sequence ID" value="ENSGAGP00000029434.1"/>
    <property type="gene ID" value="ENSGAGG00000021270.1"/>
</dbReference>
<dbReference type="InterPro" id="IPR034545">
    <property type="entry name" value="Meikin"/>
</dbReference>
<dbReference type="GO" id="GO:0000776">
    <property type="term" value="C:kinetochore"/>
    <property type="evidence" value="ECO:0007669"/>
    <property type="project" value="InterPro"/>
</dbReference>
<accession>A0A452IMX8</accession>
<dbReference type="GO" id="GO:0016321">
    <property type="term" value="P:female meiosis chromosome segregation"/>
    <property type="evidence" value="ECO:0007669"/>
    <property type="project" value="TreeGrafter"/>
</dbReference>
<dbReference type="GO" id="GO:0010789">
    <property type="term" value="P:meiotic sister chromatid cohesion involved in meiosis I"/>
    <property type="evidence" value="ECO:0007669"/>
    <property type="project" value="TreeGrafter"/>
</dbReference>
<name>A0A452IMX8_9SAUR</name>
<feature type="region of interest" description="Disordered" evidence="1">
    <location>
        <begin position="70"/>
        <end position="131"/>
    </location>
</feature>
<dbReference type="AlphaFoldDB" id="A0A452IMX8"/>
<dbReference type="GO" id="GO:0051754">
    <property type="term" value="P:meiotic sister chromatid cohesion, centromeric"/>
    <property type="evidence" value="ECO:0007669"/>
    <property type="project" value="InterPro"/>
</dbReference>
<feature type="compositionally biased region" description="Polar residues" evidence="1">
    <location>
        <begin position="150"/>
        <end position="160"/>
    </location>
</feature>
<reference evidence="2" key="2">
    <citation type="submission" date="2025-05" db="UniProtKB">
        <authorList>
            <consortium name="Ensembl"/>
        </authorList>
    </citation>
    <scope>IDENTIFICATION</scope>
</reference>
<evidence type="ECO:0008006" key="4">
    <source>
        <dbReference type="Google" id="ProtNLM"/>
    </source>
</evidence>
<proteinExistence type="predicted"/>
<evidence type="ECO:0000313" key="3">
    <source>
        <dbReference type="Proteomes" id="UP000291020"/>
    </source>
</evidence>
<evidence type="ECO:0000313" key="2">
    <source>
        <dbReference type="Ensembl" id="ENSGAGP00000029434.1"/>
    </source>
</evidence>
<dbReference type="STRING" id="38772.ENSGAGP00000029429"/>
<feature type="region of interest" description="Disordered" evidence="1">
    <location>
        <begin position="150"/>
        <end position="174"/>
    </location>
</feature>
<dbReference type="GO" id="GO:0007060">
    <property type="term" value="P:male meiosis chromosome segregation"/>
    <property type="evidence" value="ECO:0007669"/>
    <property type="project" value="TreeGrafter"/>
</dbReference>
<feature type="compositionally biased region" description="Basic and acidic residues" evidence="1">
    <location>
        <begin position="227"/>
        <end position="236"/>
    </location>
</feature>
<dbReference type="Ensembl" id="ENSGAGT00000033418.1">
    <property type="protein sequence ID" value="ENSGAGP00000029429.1"/>
    <property type="gene ID" value="ENSGAGG00000021270.1"/>
</dbReference>
<dbReference type="PANTHER" id="PTHR38006">
    <property type="entry name" value="MEIOSIS-SPECIFIC KINETOCHORE PROTEIN"/>
    <property type="match status" value="1"/>
</dbReference>
<dbReference type="GO" id="GO:0045143">
    <property type="term" value="P:homologous chromosome segregation"/>
    <property type="evidence" value="ECO:0007669"/>
    <property type="project" value="TreeGrafter"/>
</dbReference>
<protein>
    <recommendedName>
        <fullName evidence="4">Meiotic kinetochore factor</fullName>
    </recommendedName>
</protein>
<feature type="region of interest" description="Disordered" evidence="1">
    <location>
        <begin position="216"/>
        <end position="236"/>
    </location>
</feature>